<organism evidence="12 13">
    <name type="scientific">Salinactinospora qingdaonensis</name>
    <dbReference type="NCBI Taxonomy" id="702744"/>
    <lineage>
        <taxon>Bacteria</taxon>
        <taxon>Bacillati</taxon>
        <taxon>Actinomycetota</taxon>
        <taxon>Actinomycetes</taxon>
        <taxon>Streptosporangiales</taxon>
        <taxon>Nocardiopsidaceae</taxon>
        <taxon>Salinactinospora</taxon>
    </lineage>
</organism>
<evidence type="ECO:0000256" key="4">
    <source>
        <dbReference type="ARBA" id="ARBA00022679"/>
    </source>
</evidence>
<feature type="transmembrane region" description="Helical" evidence="10">
    <location>
        <begin position="194"/>
        <end position="216"/>
    </location>
</feature>
<evidence type="ECO:0000256" key="1">
    <source>
        <dbReference type="ARBA" id="ARBA00000085"/>
    </source>
</evidence>
<feature type="transmembrane region" description="Helical" evidence="10">
    <location>
        <begin position="138"/>
        <end position="157"/>
    </location>
</feature>
<evidence type="ECO:0000256" key="9">
    <source>
        <dbReference type="SAM" id="MobiDB-lite"/>
    </source>
</evidence>
<evidence type="ECO:0000256" key="7">
    <source>
        <dbReference type="ARBA" id="ARBA00022840"/>
    </source>
</evidence>
<evidence type="ECO:0000256" key="3">
    <source>
        <dbReference type="ARBA" id="ARBA00022553"/>
    </source>
</evidence>
<proteinExistence type="predicted"/>
<comment type="catalytic activity">
    <reaction evidence="1">
        <text>ATP + protein L-histidine = ADP + protein N-phospho-L-histidine.</text>
        <dbReference type="EC" id="2.7.13.3"/>
    </reaction>
</comment>
<evidence type="ECO:0000313" key="13">
    <source>
        <dbReference type="Proteomes" id="UP001500908"/>
    </source>
</evidence>
<feature type="transmembrane region" description="Helical" evidence="10">
    <location>
        <begin position="30"/>
        <end position="57"/>
    </location>
</feature>
<evidence type="ECO:0000259" key="11">
    <source>
        <dbReference type="Pfam" id="PF07730"/>
    </source>
</evidence>
<dbReference type="Proteomes" id="UP001500908">
    <property type="component" value="Unassembled WGS sequence"/>
</dbReference>
<feature type="region of interest" description="Disordered" evidence="9">
    <location>
        <begin position="1"/>
        <end position="20"/>
    </location>
</feature>
<gene>
    <name evidence="12" type="ORF">GCM10022402_33480</name>
</gene>
<evidence type="ECO:0000256" key="5">
    <source>
        <dbReference type="ARBA" id="ARBA00022741"/>
    </source>
</evidence>
<sequence length="456" mass="48654">MGEAPAAVPDAAAAPGTPDEPALRPWQRRVFALLHLLTTFALAPLYLLPAVLLFAGVNQYSTEVYDALTGQWSLPGLLAATVALLVLPLSLLLARLCCWLQKRRLAAMFGIRETSLTASREDRGAVAAAVAYLFGREAWTALLACTLVGLVGCTVGLLAFALVAYGIGTAVGTVLAVGYVLLGSMAGTLSLTSIANLAMPLVLAAPAPLLLALGIWSAPTLARPEIALARRLLFDPPDKRVRHRLVHLQDTRLRMVDAAEAERRRIERDLHDGAQQRLLAVTMTLTRARAKFDRSPEQARALLVEAQEEAKAVMAELREVARGLHPRVLSDHGLSAALPVAAGRCPVPVWVDVDLPKRPSSRAEGIAYYVSCEALTNIAKHAQATTVRVRCERVARRRGDLLRVVVTDDGVGGADPETGTGLYGLWDRVNAVDGTLVVDSPAGGGTVLTADIPWEA</sequence>
<dbReference type="PANTHER" id="PTHR24421">
    <property type="entry name" value="NITRATE/NITRITE SENSOR PROTEIN NARX-RELATED"/>
    <property type="match status" value="1"/>
</dbReference>
<dbReference type="EMBL" id="BAABDD010000016">
    <property type="protein sequence ID" value="GAA3751728.1"/>
    <property type="molecule type" value="Genomic_DNA"/>
</dbReference>
<keyword evidence="8" id="KW-0902">Two-component regulatory system</keyword>
<comment type="caution">
    <text evidence="12">The sequence shown here is derived from an EMBL/GenBank/DDBJ whole genome shotgun (WGS) entry which is preliminary data.</text>
</comment>
<dbReference type="Gene3D" id="1.20.5.1930">
    <property type="match status" value="1"/>
</dbReference>
<keyword evidence="5" id="KW-0547">Nucleotide-binding</keyword>
<name>A0ABP7FYK6_9ACTN</name>
<evidence type="ECO:0000313" key="12">
    <source>
        <dbReference type="EMBL" id="GAA3751728.1"/>
    </source>
</evidence>
<keyword evidence="10" id="KW-1133">Transmembrane helix</keyword>
<dbReference type="InterPro" id="IPR036890">
    <property type="entry name" value="HATPase_C_sf"/>
</dbReference>
<dbReference type="PANTHER" id="PTHR24421:SF10">
    <property type="entry name" value="NITRATE_NITRITE SENSOR PROTEIN NARQ"/>
    <property type="match status" value="1"/>
</dbReference>
<feature type="domain" description="Signal transduction histidine kinase subgroup 3 dimerisation and phosphoacceptor" evidence="11">
    <location>
        <begin position="262"/>
        <end position="329"/>
    </location>
</feature>
<keyword evidence="6" id="KW-0418">Kinase</keyword>
<evidence type="ECO:0000256" key="8">
    <source>
        <dbReference type="ARBA" id="ARBA00023012"/>
    </source>
</evidence>
<dbReference type="InterPro" id="IPR050482">
    <property type="entry name" value="Sensor_HK_TwoCompSys"/>
</dbReference>
<reference evidence="13" key="1">
    <citation type="journal article" date="2019" name="Int. J. Syst. Evol. Microbiol.">
        <title>The Global Catalogue of Microorganisms (GCM) 10K type strain sequencing project: providing services to taxonomists for standard genome sequencing and annotation.</title>
        <authorList>
            <consortium name="The Broad Institute Genomics Platform"/>
            <consortium name="The Broad Institute Genome Sequencing Center for Infectious Disease"/>
            <person name="Wu L."/>
            <person name="Ma J."/>
        </authorList>
    </citation>
    <scope>NUCLEOTIDE SEQUENCE [LARGE SCALE GENOMIC DNA]</scope>
    <source>
        <strain evidence="13">JCM 17137</strain>
    </source>
</reference>
<evidence type="ECO:0000256" key="2">
    <source>
        <dbReference type="ARBA" id="ARBA00012438"/>
    </source>
</evidence>
<keyword evidence="3" id="KW-0597">Phosphoprotein</keyword>
<keyword evidence="10" id="KW-0812">Transmembrane</keyword>
<dbReference type="InterPro" id="IPR011712">
    <property type="entry name" value="Sig_transdc_His_kin_sub3_dim/P"/>
</dbReference>
<dbReference type="EC" id="2.7.13.3" evidence="2"/>
<keyword evidence="7" id="KW-0067">ATP-binding</keyword>
<accession>A0ABP7FYK6</accession>
<evidence type="ECO:0000256" key="10">
    <source>
        <dbReference type="SAM" id="Phobius"/>
    </source>
</evidence>
<keyword evidence="13" id="KW-1185">Reference proteome</keyword>
<keyword evidence="10" id="KW-0472">Membrane</keyword>
<dbReference type="Gene3D" id="3.30.565.10">
    <property type="entry name" value="Histidine kinase-like ATPase, C-terminal domain"/>
    <property type="match status" value="1"/>
</dbReference>
<feature type="transmembrane region" description="Helical" evidence="10">
    <location>
        <begin position="77"/>
        <end position="98"/>
    </location>
</feature>
<feature type="transmembrane region" description="Helical" evidence="10">
    <location>
        <begin position="163"/>
        <end position="182"/>
    </location>
</feature>
<dbReference type="RefSeq" id="WP_344972897.1">
    <property type="nucleotide sequence ID" value="NZ_BAABDD010000016.1"/>
</dbReference>
<keyword evidence="4" id="KW-0808">Transferase</keyword>
<dbReference type="SUPFAM" id="SSF55874">
    <property type="entry name" value="ATPase domain of HSP90 chaperone/DNA topoisomerase II/histidine kinase"/>
    <property type="match status" value="1"/>
</dbReference>
<protein>
    <recommendedName>
        <fullName evidence="2">histidine kinase</fullName>
        <ecNumber evidence="2">2.7.13.3</ecNumber>
    </recommendedName>
</protein>
<evidence type="ECO:0000256" key="6">
    <source>
        <dbReference type="ARBA" id="ARBA00022777"/>
    </source>
</evidence>
<dbReference type="CDD" id="cd16917">
    <property type="entry name" value="HATPase_UhpB-NarQ-NarX-like"/>
    <property type="match status" value="1"/>
</dbReference>
<dbReference type="Pfam" id="PF07730">
    <property type="entry name" value="HisKA_3"/>
    <property type="match status" value="1"/>
</dbReference>